<feature type="compositionally biased region" description="Low complexity" evidence="1">
    <location>
        <begin position="424"/>
        <end position="436"/>
    </location>
</feature>
<feature type="compositionally biased region" description="Low complexity" evidence="1">
    <location>
        <begin position="349"/>
        <end position="369"/>
    </location>
</feature>
<reference evidence="3 4" key="1">
    <citation type="submission" date="2018-01" db="EMBL/GenBank/DDBJ databases">
        <title>Whole genome analyses suggest that Burkholderia sensu lato contains two further novel genera in the rhizoxinica-symbiotica group Mycetohabitans gen. nov., and Trinickia gen. nov.: implications for the evolution of diazotrophy and nodulation in the Burkholderiaceae.</title>
        <authorList>
            <person name="Estrada-de los Santos P."/>
            <person name="Palmer M."/>
            <person name="Chavez-Ramirez B."/>
            <person name="Beukes C."/>
            <person name="Steenkamp E.T."/>
            <person name="Hirsch A.M."/>
            <person name="Manyaka P."/>
            <person name="Maluk M."/>
            <person name="Lafos M."/>
            <person name="Crook M."/>
            <person name="Gross E."/>
            <person name="Simon M.F."/>
            <person name="Bueno dos Reis Junior F."/>
            <person name="Poole P.S."/>
            <person name="Venter S.N."/>
            <person name="James E.K."/>
        </authorList>
    </citation>
    <scope>NUCLEOTIDE SEQUENCE [LARGE SCALE GENOMIC DNA]</scope>
    <source>
        <strain evidence="3 4">GIMN1.004</strain>
    </source>
</reference>
<dbReference type="OrthoDB" id="58809at2"/>
<name>A0A2N7W333_9BURK</name>
<gene>
    <name evidence="3" type="ORF">C0Z18_01180</name>
</gene>
<dbReference type="Proteomes" id="UP000235616">
    <property type="component" value="Unassembled WGS sequence"/>
</dbReference>
<dbReference type="RefSeq" id="WP_102643521.1">
    <property type="nucleotide sequence ID" value="NZ_PNYA01000001.1"/>
</dbReference>
<sequence>MTKRRQALARWGQLAIASFGLALASAQPVHAAEPRFAFAVVSGVMSSTADEPSAQRLIEAIGLDQRLSFMVYDGNIKGHAERCADALFARRQQLLEAAAVPVVVIPGQYDWADCASAAGGRYDAAERLDFLRQTLYSDTASLGRPTLTLTRESEVARFRAFRENVRWEANDTVFVGLNVVGGNNHYSDAGGRNGEFDDRAIASAFWLEHAAEYAKRRHAKALVVFVEADPNFSRYEEHVDRFPWLRFARRRKPDGYLEFKRSLVKATQTFRGPVVVVHHDTYALPSGFAIDQPLYDDKGERIANLTRIAIAPREPATQWIVVDVNYGRPAPFRVSVRVIPKMLPIAPTAPSAPAAPASPTQAPGPASSTLGPLNEPLPGIQYVMPAPPASAPPAQQQEPPLLPDAASAGSAPTLPTQPAPAAPASPASPANTSPAPDGTAPGAGRYSVQGGGS</sequence>
<feature type="region of interest" description="Disordered" evidence="1">
    <location>
        <begin position="349"/>
        <end position="453"/>
    </location>
</feature>
<proteinExistence type="predicted"/>
<evidence type="ECO:0000313" key="3">
    <source>
        <dbReference type="EMBL" id="PMS23812.1"/>
    </source>
</evidence>
<evidence type="ECO:0008006" key="5">
    <source>
        <dbReference type="Google" id="ProtNLM"/>
    </source>
</evidence>
<evidence type="ECO:0000313" key="4">
    <source>
        <dbReference type="Proteomes" id="UP000235616"/>
    </source>
</evidence>
<feature type="signal peptide" evidence="2">
    <location>
        <begin position="1"/>
        <end position="31"/>
    </location>
</feature>
<feature type="compositionally biased region" description="Low complexity" evidence="1">
    <location>
        <begin position="392"/>
        <end position="414"/>
    </location>
</feature>
<dbReference type="AlphaFoldDB" id="A0A2N7W333"/>
<feature type="chain" id="PRO_5014860245" description="Transmembrane protein" evidence="2">
    <location>
        <begin position="32"/>
        <end position="453"/>
    </location>
</feature>
<protein>
    <recommendedName>
        <fullName evidence="5">Transmembrane protein</fullName>
    </recommendedName>
</protein>
<keyword evidence="4" id="KW-1185">Reference proteome</keyword>
<dbReference type="EMBL" id="PNYA01000001">
    <property type="protein sequence ID" value="PMS23812.1"/>
    <property type="molecule type" value="Genomic_DNA"/>
</dbReference>
<comment type="caution">
    <text evidence="3">The sequence shown here is derived from an EMBL/GenBank/DDBJ whole genome shotgun (WGS) entry which is preliminary data.</text>
</comment>
<evidence type="ECO:0000256" key="1">
    <source>
        <dbReference type="SAM" id="MobiDB-lite"/>
    </source>
</evidence>
<evidence type="ECO:0000256" key="2">
    <source>
        <dbReference type="SAM" id="SignalP"/>
    </source>
</evidence>
<keyword evidence="2" id="KW-0732">Signal</keyword>
<organism evidence="3 4">
    <name type="scientific">Trinickia dabaoshanensis</name>
    <dbReference type="NCBI Taxonomy" id="564714"/>
    <lineage>
        <taxon>Bacteria</taxon>
        <taxon>Pseudomonadati</taxon>
        <taxon>Pseudomonadota</taxon>
        <taxon>Betaproteobacteria</taxon>
        <taxon>Burkholderiales</taxon>
        <taxon>Burkholderiaceae</taxon>
        <taxon>Trinickia</taxon>
    </lineage>
</organism>
<accession>A0A2N7W333</accession>